<dbReference type="SUPFAM" id="SSF46785">
    <property type="entry name" value="Winged helix' DNA-binding domain"/>
    <property type="match status" value="1"/>
</dbReference>
<dbReference type="OrthoDB" id="613884at2"/>
<evidence type="ECO:0000313" key="1">
    <source>
        <dbReference type="EMBL" id="AYD47858.1"/>
    </source>
</evidence>
<dbReference type="Pfam" id="PF13412">
    <property type="entry name" value="HTH_24"/>
    <property type="match status" value="1"/>
</dbReference>
<dbReference type="Gene3D" id="1.10.10.10">
    <property type="entry name" value="Winged helix-like DNA-binding domain superfamily/Winged helix DNA-binding domain"/>
    <property type="match status" value="1"/>
</dbReference>
<protein>
    <submittedName>
        <fullName evidence="1">HTH domain-containing protein</fullName>
    </submittedName>
</protein>
<dbReference type="InterPro" id="IPR036388">
    <property type="entry name" value="WH-like_DNA-bd_sf"/>
</dbReference>
<accession>A0A386HPI6</accession>
<evidence type="ECO:0000313" key="2">
    <source>
        <dbReference type="Proteomes" id="UP000266118"/>
    </source>
</evidence>
<dbReference type="KEGG" id="ark:D6B99_09810"/>
<proteinExistence type="predicted"/>
<reference evidence="1 2" key="1">
    <citation type="submission" date="2018-09" db="EMBL/GenBank/DDBJ databases">
        <title>Arachidicoccus sp. nov., a bacterium isolated from soil.</title>
        <authorList>
            <person name="Weon H.-Y."/>
            <person name="Kwon S.-W."/>
            <person name="Lee S.A."/>
        </authorList>
    </citation>
    <scope>NUCLEOTIDE SEQUENCE [LARGE SCALE GENOMIC DNA]</scope>
    <source>
        <strain evidence="1 2">KIS59-12</strain>
    </source>
</reference>
<keyword evidence="2" id="KW-1185">Reference proteome</keyword>
<dbReference type="RefSeq" id="WP_119987623.1">
    <property type="nucleotide sequence ID" value="NZ_CP032489.1"/>
</dbReference>
<dbReference type="Proteomes" id="UP000266118">
    <property type="component" value="Chromosome"/>
</dbReference>
<dbReference type="EMBL" id="CP032489">
    <property type="protein sequence ID" value="AYD47858.1"/>
    <property type="molecule type" value="Genomic_DNA"/>
</dbReference>
<sequence>MLETLNWIEKDPEATAEQIAKLIGKSSRTIEKHIAKLKDAGILIRKGGTFGGYWEIVRE</sequence>
<gene>
    <name evidence="1" type="ORF">D6B99_09810</name>
</gene>
<organism evidence="1 2">
    <name type="scientific">Arachidicoccus soli</name>
    <dbReference type="NCBI Taxonomy" id="2341117"/>
    <lineage>
        <taxon>Bacteria</taxon>
        <taxon>Pseudomonadati</taxon>
        <taxon>Bacteroidota</taxon>
        <taxon>Chitinophagia</taxon>
        <taxon>Chitinophagales</taxon>
        <taxon>Chitinophagaceae</taxon>
        <taxon>Arachidicoccus</taxon>
    </lineage>
</organism>
<dbReference type="AlphaFoldDB" id="A0A386HPI6"/>
<name>A0A386HPI6_9BACT</name>
<dbReference type="InterPro" id="IPR036390">
    <property type="entry name" value="WH_DNA-bd_sf"/>
</dbReference>